<dbReference type="InterPro" id="IPR036390">
    <property type="entry name" value="WH_DNA-bd_sf"/>
</dbReference>
<dbReference type="SUPFAM" id="SSF46785">
    <property type="entry name" value="Winged helix' DNA-binding domain"/>
    <property type="match status" value="1"/>
</dbReference>
<evidence type="ECO:0000256" key="3">
    <source>
        <dbReference type="ARBA" id="ARBA00023163"/>
    </source>
</evidence>
<dbReference type="Pfam" id="PF01047">
    <property type="entry name" value="MarR"/>
    <property type="match status" value="1"/>
</dbReference>
<organism evidence="5 6">
    <name type="scientific">Methanobrevibacter olleyae</name>
    <dbReference type="NCBI Taxonomy" id="294671"/>
    <lineage>
        <taxon>Archaea</taxon>
        <taxon>Methanobacteriati</taxon>
        <taxon>Methanobacteriota</taxon>
        <taxon>Methanomada group</taxon>
        <taxon>Methanobacteria</taxon>
        <taxon>Methanobacteriales</taxon>
        <taxon>Methanobacteriaceae</taxon>
        <taxon>Methanobrevibacter</taxon>
    </lineage>
</organism>
<comment type="caution">
    <text evidence="5">The sequence shown here is derived from an EMBL/GenBank/DDBJ whole genome shotgun (WGS) entry which is preliminary data.</text>
</comment>
<evidence type="ECO:0000313" key="6">
    <source>
        <dbReference type="Proteomes" id="UP000732619"/>
    </source>
</evidence>
<dbReference type="PROSITE" id="PS50995">
    <property type="entry name" value="HTH_MARR_2"/>
    <property type="match status" value="1"/>
</dbReference>
<dbReference type="InterPro" id="IPR000835">
    <property type="entry name" value="HTH_MarR-typ"/>
</dbReference>
<dbReference type="PANTHER" id="PTHR42756:SF1">
    <property type="entry name" value="TRANSCRIPTIONAL REPRESSOR OF EMRAB OPERON"/>
    <property type="match status" value="1"/>
</dbReference>
<dbReference type="Proteomes" id="UP000732619">
    <property type="component" value="Unassembled WGS sequence"/>
</dbReference>
<feature type="domain" description="HTH marR-type" evidence="4">
    <location>
        <begin position="13"/>
        <end position="151"/>
    </location>
</feature>
<evidence type="ECO:0000313" key="5">
    <source>
        <dbReference type="EMBL" id="MBE6512712.1"/>
    </source>
</evidence>
<protein>
    <submittedName>
        <fullName evidence="5">MarR family transcriptional regulator</fullName>
    </submittedName>
</protein>
<dbReference type="SMART" id="SM00347">
    <property type="entry name" value="HTH_MARR"/>
    <property type="match status" value="1"/>
</dbReference>
<keyword evidence="1" id="KW-0805">Transcription regulation</keyword>
<evidence type="ECO:0000256" key="2">
    <source>
        <dbReference type="ARBA" id="ARBA00023125"/>
    </source>
</evidence>
<dbReference type="PANTHER" id="PTHR42756">
    <property type="entry name" value="TRANSCRIPTIONAL REGULATOR, MARR"/>
    <property type="match status" value="1"/>
</dbReference>
<evidence type="ECO:0000256" key="1">
    <source>
        <dbReference type="ARBA" id="ARBA00023015"/>
    </source>
</evidence>
<dbReference type="EMBL" id="SUTG01000027">
    <property type="protein sequence ID" value="MBE6512712.1"/>
    <property type="molecule type" value="Genomic_DNA"/>
</dbReference>
<dbReference type="InterPro" id="IPR036388">
    <property type="entry name" value="WH-like_DNA-bd_sf"/>
</dbReference>
<reference evidence="5" key="1">
    <citation type="submission" date="2019-04" db="EMBL/GenBank/DDBJ databases">
        <title>Evolution of Biomass-Degrading Anaerobic Consortia Revealed by Metagenomics.</title>
        <authorList>
            <person name="Peng X."/>
        </authorList>
    </citation>
    <scope>NUCLEOTIDE SEQUENCE</scope>
    <source>
        <strain evidence="5">SIG14</strain>
    </source>
</reference>
<dbReference type="AlphaFoldDB" id="A0A8T3VN72"/>
<dbReference type="GO" id="GO:0003677">
    <property type="term" value="F:DNA binding"/>
    <property type="evidence" value="ECO:0007669"/>
    <property type="project" value="UniProtKB-KW"/>
</dbReference>
<evidence type="ECO:0000259" key="4">
    <source>
        <dbReference type="PROSITE" id="PS50995"/>
    </source>
</evidence>
<keyword evidence="3" id="KW-0804">Transcription</keyword>
<sequence>MMSEKTNDGFYDYNRLGDLLFIFHKNHKTYLNNALAQYDLNLIQVLCMLRVYNEENLNQKDLSDSLYITKGAITKAIKKLESNGIIIREQSREDKRHNILRLSQKGKDLIPILEEINNEWEEKMGLDKLDDEFFKTFMDLAFKSAELNDYE</sequence>
<name>A0A8T3VN72_METOL</name>
<dbReference type="GO" id="GO:0003700">
    <property type="term" value="F:DNA-binding transcription factor activity"/>
    <property type="evidence" value="ECO:0007669"/>
    <property type="project" value="InterPro"/>
</dbReference>
<proteinExistence type="predicted"/>
<gene>
    <name evidence="5" type="ORF">E7Z75_06190</name>
</gene>
<dbReference type="PRINTS" id="PR00598">
    <property type="entry name" value="HTHMARR"/>
</dbReference>
<accession>A0A8T3VN72</accession>
<keyword evidence="2" id="KW-0238">DNA-binding</keyword>
<dbReference type="Gene3D" id="1.10.10.10">
    <property type="entry name" value="Winged helix-like DNA-binding domain superfamily/Winged helix DNA-binding domain"/>
    <property type="match status" value="1"/>
</dbReference>